<protein>
    <submittedName>
        <fullName evidence="3">Uncharacterized protein</fullName>
    </submittedName>
</protein>
<reference evidence="3 4" key="1">
    <citation type="submission" date="2018-11" db="EMBL/GenBank/DDBJ databases">
        <title>Genome assembly of Steccherinum ochraceum LE-BIN_3174, the white-rot fungus of the Steccherinaceae family (The Residual Polyporoid clade, Polyporales, Basidiomycota).</title>
        <authorList>
            <person name="Fedorova T.V."/>
            <person name="Glazunova O.A."/>
            <person name="Landesman E.O."/>
            <person name="Moiseenko K.V."/>
            <person name="Psurtseva N.V."/>
            <person name="Savinova O.S."/>
            <person name="Shakhova N.V."/>
            <person name="Tyazhelova T.V."/>
            <person name="Vasina D.V."/>
        </authorList>
    </citation>
    <scope>NUCLEOTIDE SEQUENCE [LARGE SCALE GENOMIC DNA]</scope>
    <source>
        <strain evidence="3 4">LE-BIN_3174</strain>
    </source>
</reference>
<sequence length="284" mass="31184">MAMLGTAAFATLRIWAIWGHALVPTLAVFMISAIVPAINLYGYSMLTDFSVEEGNCVNGARFSIDVSKRQYSTLCSPPKHADRPVFAVGYTARSAAIASDLLVLILTWIRTADVWQESLKIKGFRPTLTVLFIRDGTLYFGLLLIMNIVLLFLDTFQPEGEVVSHFILVASALSANLIARFILDLRGVYRETSTGNHSRTTSSIIFDFSSSSDMGAPLGITQSTWVSSPADDIANELRDQRRASAAWSLPAGLEVDAEEMQPPRRSSGFARRPSDNDLFKPPES</sequence>
<feature type="transmembrane region" description="Helical" evidence="2">
    <location>
        <begin position="165"/>
        <end position="183"/>
    </location>
</feature>
<name>A0A4R0R1R1_9APHY</name>
<accession>A0A4R0R1R1</accession>
<dbReference type="AlphaFoldDB" id="A0A4R0R1R1"/>
<feature type="compositionally biased region" description="Basic and acidic residues" evidence="1">
    <location>
        <begin position="272"/>
        <end position="284"/>
    </location>
</feature>
<keyword evidence="2" id="KW-1133">Transmembrane helix</keyword>
<keyword evidence="2" id="KW-0812">Transmembrane</keyword>
<proteinExistence type="predicted"/>
<evidence type="ECO:0000313" key="3">
    <source>
        <dbReference type="EMBL" id="TCD60881.1"/>
    </source>
</evidence>
<dbReference type="EMBL" id="RWJN01000531">
    <property type="protein sequence ID" value="TCD60881.1"/>
    <property type="molecule type" value="Genomic_DNA"/>
</dbReference>
<keyword evidence="4" id="KW-1185">Reference proteome</keyword>
<feature type="transmembrane region" description="Helical" evidence="2">
    <location>
        <begin position="12"/>
        <end position="38"/>
    </location>
</feature>
<dbReference type="Proteomes" id="UP000292702">
    <property type="component" value="Unassembled WGS sequence"/>
</dbReference>
<feature type="transmembrane region" description="Helical" evidence="2">
    <location>
        <begin position="87"/>
        <end position="109"/>
    </location>
</feature>
<evidence type="ECO:0000256" key="2">
    <source>
        <dbReference type="SAM" id="Phobius"/>
    </source>
</evidence>
<evidence type="ECO:0000313" key="4">
    <source>
        <dbReference type="Proteomes" id="UP000292702"/>
    </source>
</evidence>
<gene>
    <name evidence="3" type="ORF">EIP91_009372</name>
</gene>
<organism evidence="3 4">
    <name type="scientific">Steccherinum ochraceum</name>
    <dbReference type="NCBI Taxonomy" id="92696"/>
    <lineage>
        <taxon>Eukaryota</taxon>
        <taxon>Fungi</taxon>
        <taxon>Dikarya</taxon>
        <taxon>Basidiomycota</taxon>
        <taxon>Agaricomycotina</taxon>
        <taxon>Agaricomycetes</taxon>
        <taxon>Polyporales</taxon>
        <taxon>Steccherinaceae</taxon>
        <taxon>Steccherinum</taxon>
    </lineage>
</organism>
<feature type="transmembrane region" description="Helical" evidence="2">
    <location>
        <begin position="130"/>
        <end position="153"/>
    </location>
</feature>
<evidence type="ECO:0000256" key="1">
    <source>
        <dbReference type="SAM" id="MobiDB-lite"/>
    </source>
</evidence>
<comment type="caution">
    <text evidence="3">The sequence shown here is derived from an EMBL/GenBank/DDBJ whole genome shotgun (WGS) entry which is preliminary data.</text>
</comment>
<keyword evidence="2" id="KW-0472">Membrane</keyword>
<feature type="region of interest" description="Disordered" evidence="1">
    <location>
        <begin position="253"/>
        <end position="284"/>
    </location>
</feature>